<organism evidence="1">
    <name type="scientific">marine metagenome</name>
    <dbReference type="NCBI Taxonomy" id="408172"/>
    <lineage>
        <taxon>unclassified sequences</taxon>
        <taxon>metagenomes</taxon>
        <taxon>ecological metagenomes</taxon>
    </lineage>
</organism>
<gene>
    <name evidence="1" type="ORF">METZ01_LOCUS241419</name>
</gene>
<reference evidence="1" key="1">
    <citation type="submission" date="2018-05" db="EMBL/GenBank/DDBJ databases">
        <authorList>
            <person name="Lanie J.A."/>
            <person name="Ng W.-L."/>
            <person name="Kazmierczak K.M."/>
            <person name="Andrzejewski T.M."/>
            <person name="Davidsen T.M."/>
            <person name="Wayne K.J."/>
            <person name="Tettelin H."/>
            <person name="Glass J.I."/>
            <person name="Rusch D."/>
            <person name="Podicherti R."/>
            <person name="Tsui H.-C.T."/>
            <person name="Winkler M.E."/>
        </authorList>
    </citation>
    <scope>NUCLEOTIDE SEQUENCE</scope>
</reference>
<evidence type="ECO:0008006" key="2">
    <source>
        <dbReference type="Google" id="ProtNLM"/>
    </source>
</evidence>
<dbReference type="AlphaFoldDB" id="A0A382HN98"/>
<dbReference type="Gene3D" id="2.40.30.170">
    <property type="match status" value="1"/>
</dbReference>
<evidence type="ECO:0000313" key="1">
    <source>
        <dbReference type="EMBL" id="SVB88565.1"/>
    </source>
</evidence>
<sequence>VEPDDEVTRDSRIVEIVDPTVLEVESFVDASNAKLISSGARATVTIENLPDDIFTSSVSPVSNKPRTERGIISYSATIAVDVPSGTEIPVGLSGVTVVINLNEKEVLLAPHGTVGERLAVHVLEVPARS</sequence>
<accession>A0A382HN98</accession>
<feature type="non-terminal residue" evidence="1">
    <location>
        <position position="1"/>
    </location>
</feature>
<dbReference type="EMBL" id="UINC01062191">
    <property type="protein sequence ID" value="SVB88565.1"/>
    <property type="molecule type" value="Genomic_DNA"/>
</dbReference>
<name>A0A382HN98_9ZZZZ</name>
<protein>
    <recommendedName>
        <fullName evidence="2">RND efflux pump membrane fusion protein barrel-sandwich domain-containing protein</fullName>
    </recommendedName>
</protein>
<proteinExistence type="predicted"/>